<dbReference type="GO" id="GO:0016668">
    <property type="term" value="F:oxidoreductase activity, acting on a sulfur group of donors, NAD(P) as acceptor"/>
    <property type="evidence" value="ECO:0007669"/>
    <property type="project" value="UniProtKB-ARBA"/>
</dbReference>
<dbReference type="InterPro" id="IPR036188">
    <property type="entry name" value="FAD/NAD-bd_sf"/>
</dbReference>
<evidence type="ECO:0000256" key="2">
    <source>
        <dbReference type="ARBA" id="ARBA00022827"/>
    </source>
</evidence>
<evidence type="ECO:0000256" key="1">
    <source>
        <dbReference type="ARBA" id="ARBA00022630"/>
    </source>
</evidence>
<sequence>MIYDLLIIGGGPAGSAAGVYAARKKLKTLFITYDFGGQSGVSPNIQNWIGTKSISGKGLADNLKEHLLAYAGDALELKEREKVLSIEKTGDGFSVATENGGDFKTKTLLIATGADRKKLQVPGASKFENKGITYCATCDGPLFADMDVVVIGGGNAGFETAAQLLAYAKSVTLLHRGPEFKADRITVEKVLKNPKMKAITNAETKEILGEKFVSGLKYENLESGEKMELKTNGVFVEIGLIPNTGFVGDLLEKTQYNQIVADAKTQRASLPGVWAAGDCANGLYHQNNIAAGDAVKALEDIYMYLATGD</sequence>
<dbReference type="SUPFAM" id="SSF51905">
    <property type="entry name" value="FAD/NAD(P)-binding domain"/>
    <property type="match status" value="1"/>
</dbReference>
<accession>A0A2H0DXA1</accession>
<evidence type="ECO:0000259" key="6">
    <source>
        <dbReference type="Pfam" id="PF07992"/>
    </source>
</evidence>
<keyword evidence="5" id="KW-0676">Redox-active center</keyword>
<dbReference type="PANTHER" id="PTHR48105">
    <property type="entry name" value="THIOREDOXIN REDUCTASE 1-RELATED-RELATED"/>
    <property type="match status" value="1"/>
</dbReference>
<dbReference type="InterPro" id="IPR008255">
    <property type="entry name" value="Pyr_nucl-diS_OxRdtase_2_AS"/>
</dbReference>
<name>A0A2H0DXA1_9BACT</name>
<dbReference type="PROSITE" id="PS00573">
    <property type="entry name" value="PYRIDINE_REDOX_2"/>
    <property type="match status" value="1"/>
</dbReference>
<reference evidence="7 8" key="1">
    <citation type="submission" date="2017-09" db="EMBL/GenBank/DDBJ databases">
        <title>Depth-based differentiation of microbial function through sediment-hosted aquifers and enrichment of novel symbionts in the deep terrestrial subsurface.</title>
        <authorList>
            <person name="Probst A.J."/>
            <person name="Ladd B."/>
            <person name="Jarett J.K."/>
            <person name="Geller-Mcgrath D.E."/>
            <person name="Sieber C.M."/>
            <person name="Emerson J.B."/>
            <person name="Anantharaman K."/>
            <person name="Thomas B.C."/>
            <person name="Malmstrom R."/>
            <person name="Stieglmeier M."/>
            <person name="Klingl A."/>
            <person name="Woyke T."/>
            <person name="Ryan C.M."/>
            <person name="Banfield J.F."/>
        </authorList>
    </citation>
    <scope>NUCLEOTIDE SEQUENCE [LARGE SCALE GENOMIC DNA]</scope>
    <source>
        <strain evidence="7">CG22_combo_CG10-13_8_21_14_all_43_18</strain>
    </source>
</reference>
<evidence type="ECO:0000256" key="4">
    <source>
        <dbReference type="ARBA" id="ARBA00023157"/>
    </source>
</evidence>
<protein>
    <recommendedName>
        <fullName evidence="6">FAD/NAD(P)-binding domain-containing protein</fullName>
    </recommendedName>
</protein>
<keyword evidence="3" id="KW-0560">Oxidoreductase</keyword>
<dbReference type="EMBL" id="PCTS01000002">
    <property type="protein sequence ID" value="PIP86802.1"/>
    <property type="molecule type" value="Genomic_DNA"/>
</dbReference>
<keyword evidence="2" id="KW-0274">FAD</keyword>
<evidence type="ECO:0000313" key="7">
    <source>
        <dbReference type="EMBL" id="PIP86802.1"/>
    </source>
</evidence>
<keyword evidence="1" id="KW-0285">Flavoprotein</keyword>
<dbReference type="InterPro" id="IPR050097">
    <property type="entry name" value="Ferredoxin-NADP_redctase_2"/>
</dbReference>
<evidence type="ECO:0000313" key="8">
    <source>
        <dbReference type="Proteomes" id="UP000231276"/>
    </source>
</evidence>
<comment type="caution">
    <text evidence="7">The sequence shown here is derived from an EMBL/GenBank/DDBJ whole genome shotgun (WGS) entry which is preliminary data.</text>
</comment>
<dbReference type="AlphaFoldDB" id="A0A2H0DXA1"/>
<evidence type="ECO:0000256" key="3">
    <source>
        <dbReference type="ARBA" id="ARBA00023002"/>
    </source>
</evidence>
<keyword evidence="4" id="KW-1015">Disulfide bond</keyword>
<proteinExistence type="predicted"/>
<organism evidence="7 8">
    <name type="scientific">Candidatus Campbellbacteria bacterium CG22_combo_CG10-13_8_21_14_all_43_18</name>
    <dbReference type="NCBI Taxonomy" id="1974530"/>
    <lineage>
        <taxon>Bacteria</taxon>
        <taxon>Candidatus Campbelliibacteriota</taxon>
    </lineage>
</organism>
<dbReference type="Pfam" id="PF07992">
    <property type="entry name" value="Pyr_redox_2"/>
    <property type="match status" value="1"/>
</dbReference>
<feature type="domain" description="FAD/NAD(P)-binding" evidence="6">
    <location>
        <begin position="3"/>
        <end position="286"/>
    </location>
</feature>
<dbReference type="PRINTS" id="PR00368">
    <property type="entry name" value="FADPNR"/>
</dbReference>
<gene>
    <name evidence="7" type="ORF">COW82_00090</name>
</gene>
<dbReference type="Gene3D" id="3.50.50.60">
    <property type="entry name" value="FAD/NAD(P)-binding domain"/>
    <property type="match status" value="2"/>
</dbReference>
<evidence type="ECO:0000256" key="5">
    <source>
        <dbReference type="ARBA" id="ARBA00023284"/>
    </source>
</evidence>
<dbReference type="InterPro" id="IPR023753">
    <property type="entry name" value="FAD/NAD-binding_dom"/>
</dbReference>
<dbReference type="Proteomes" id="UP000231276">
    <property type="component" value="Unassembled WGS sequence"/>
</dbReference>
<dbReference type="PRINTS" id="PR00469">
    <property type="entry name" value="PNDRDTASEII"/>
</dbReference>